<comment type="caution">
    <text evidence="4">The sequence shown here is derived from an EMBL/GenBank/DDBJ whole genome shotgun (WGS) entry which is preliminary data.</text>
</comment>
<dbReference type="EMBL" id="QKWP01000257">
    <property type="protein sequence ID" value="RIB23535.1"/>
    <property type="molecule type" value="Genomic_DNA"/>
</dbReference>
<feature type="domain" description="Protein kinase" evidence="3">
    <location>
        <begin position="1087"/>
        <end position="1362"/>
    </location>
</feature>
<feature type="region of interest" description="Disordered" evidence="1">
    <location>
        <begin position="762"/>
        <end position="783"/>
    </location>
</feature>
<dbReference type="InterPro" id="IPR001245">
    <property type="entry name" value="Ser-Thr/Tyr_kinase_cat_dom"/>
</dbReference>
<keyword evidence="5" id="KW-1185">Reference proteome</keyword>
<protein>
    <recommendedName>
        <fullName evidence="3">Protein kinase domain-containing protein</fullName>
    </recommendedName>
</protein>
<dbReference type="STRING" id="44941.A0A397VM07"/>
<dbReference type="GO" id="GO:0005524">
    <property type="term" value="F:ATP binding"/>
    <property type="evidence" value="ECO:0007669"/>
    <property type="project" value="InterPro"/>
</dbReference>
<dbReference type="Pfam" id="PF07714">
    <property type="entry name" value="PK_Tyr_Ser-Thr"/>
    <property type="match status" value="1"/>
</dbReference>
<keyword evidence="2" id="KW-0732">Signal</keyword>
<evidence type="ECO:0000256" key="2">
    <source>
        <dbReference type="SAM" id="SignalP"/>
    </source>
</evidence>
<feature type="signal peptide" evidence="2">
    <location>
        <begin position="1"/>
        <end position="29"/>
    </location>
</feature>
<reference evidence="4 5" key="1">
    <citation type="submission" date="2018-06" db="EMBL/GenBank/DDBJ databases">
        <title>Comparative genomics reveals the genomic features of Rhizophagus irregularis, R. cerebriforme, R. diaphanum and Gigaspora rosea, and their symbiotic lifestyle signature.</title>
        <authorList>
            <person name="Morin E."/>
            <person name="San Clemente H."/>
            <person name="Chen E.C.H."/>
            <person name="De La Providencia I."/>
            <person name="Hainaut M."/>
            <person name="Kuo A."/>
            <person name="Kohler A."/>
            <person name="Murat C."/>
            <person name="Tang N."/>
            <person name="Roy S."/>
            <person name="Loubradou J."/>
            <person name="Henrissat B."/>
            <person name="Grigoriev I.V."/>
            <person name="Corradi N."/>
            <person name="Roux C."/>
            <person name="Martin F.M."/>
        </authorList>
    </citation>
    <scope>NUCLEOTIDE SEQUENCE [LARGE SCALE GENOMIC DNA]</scope>
    <source>
        <strain evidence="4 5">DAOM 194757</strain>
    </source>
</reference>
<dbReference type="GO" id="GO:0004674">
    <property type="term" value="F:protein serine/threonine kinase activity"/>
    <property type="evidence" value="ECO:0007669"/>
    <property type="project" value="TreeGrafter"/>
</dbReference>
<feature type="chain" id="PRO_5017407125" description="Protein kinase domain-containing protein" evidence="2">
    <location>
        <begin position="30"/>
        <end position="1416"/>
    </location>
</feature>
<evidence type="ECO:0000313" key="5">
    <source>
        <dbReference type="Proteomes" id="UP000266673"/>
    </source>
</evidence>
<dbReference type="PANTHER" id="PTHR44329">
    <property type="entry name" value="SERINE/THREONINE-PROTEIN KINASE TNNI3K-RELATED"/>
    <property type="match status" value="1"/>
</dbReference>
<dbReference type="Gene3D" id="1.10.510.10">
    <property type="entry name" value="Transferase(Phosphotransferase) domain 1"/>
    <property type="match status" value="1"/>
</dbReference>
<dbReference type="InterPro" id="IPR011009">
    <property type="entry name" value="Kinase-like_dom_sf"/>
</dbReference>
<evidence type="ECO:0000259" key="3">
    <source>
        <dbReference type="PROSITE" id="PS50011"/>
    </source>
</evidence>
<dbReference type="Proteomes" id="UP000266673">
    <property type="component" value="Unassembled WGS sequence"/>
</dbReference>
<gene>
    <name evidence="4" type="ORF">C2G38_2171062</name>
</gene>
<feature type="compositionally biased region" description="Basic and acidic residues" evidence="1">
    <location>
        <begin position="774"/>
        <end position="783"/>
    </location>
</feature>
<proteinExistence type="predicted"/>
<organism evidence="4 5">
    <name type="scientific">Gigaspora rosea</name>
    <dbReference type="NCBI Taxonomy" id="44941"/>
    <lineage>
        <taxon>Eukaryota</taxon>
        <taxon>Fungi</taxon>
        <taxon>Fungi incertae sedis</taxon>
        <taxon>Mucoromycota</taxon>
        <taxon>Glomeromycotina</taxon>
        <taxon>Glomeromycetes</taxon>
        <taxon>Diversisporales</taxon>
        <taxon>Gigasporaceae</taxon>
        <taxon>Gigaspora</taxon>
    </lineage>
</organism>
<evidence type="ECO:0000313" key="4">
    <source>
        <dbReference type="EMBL" id="RIB23535.1"/>
    </source>
</evidence>
<dbReference type="SUPFAM" id="SSF56112">
    <property type="entry name" value="Protein kinase-like (PK-like)"/>
    <property type="match status" value="1"/>
</dbReference>
<sequence>MKLPDFLHSALAQYLFLLSLCALITSTKSKIDYFKYTENTTDSRQPMVVNIQTYHDGTALVHITRFDPSLNESCSKSFGVFGNYTSGLEQRLRIRVIHLNGTVKEINPDLELNSLNYCAIRTFIPINIYPLQKEFILVTYINTTNASDITTYEEWGMVIDWEGNNLSKEFFGFSYIDNGLYWSPISKIQININPEFGFLRFAVDRNGDLLWQQYSIADNGALSYLIGDKFKYGSGFNILTDSLDTVATVDGGYAIVYTYSNNSNDDNLLLLRVGVNVIFIPYNQNLIRETVLYQINQPNVTIFGITCDTIDTLTFGSTHVCTISLMDTTESYPYYYVKINFLLSGAVLSSDILTTLPNITNTNNTKKIKPDGSWYVKSMPSGSYILYGSNITNSSQYIFAYDENNKQVFYEILGPFQTEYNFGANAFMNNNTALFSTTNTSDKNSSWSLATILFPSVIADHGYENVLINTTTPAINSTVDLDTTTLNITFFKAVALSTGNITVYKTSNNSIRQRISATMNNYIKISPDRKTISINVINSTFNQYNEGYYVEMDNNFVKYALYDEPLKGIESRIWILNSNNSKYRAPPSETATMGLALLTVEASKKFKPLSRNDKSKYFKTLLDDIADKIPVRRERLRSDEKFQLSDESNQIAISILIGPSIDGTGITVPVVFSNLDTMIRNKGITAFSSDKTNDLDEKFGFKPKRKEFKEWIIHHNALVVIFTILAVTDYEYLSILKDIPRFNEVAIDYKYLTIMKDVPKPKKVEPESNQDEPECNKNEPEFNKHTHEFNEIEAESNKVATDYKYLTVLKDAPRSVEEIPNEIKQINIFRQIFRFPIIYGAFFDIFVRNIPQIIIQYKLSLQSQFLLNVTLMLTNYVPSIGAIKEFQRKAKEYDEIIEWIPYDDLEKPKIIKWVPINEKEQKSKEQEIKEKLYLSMATWKKGIRTIEIKSERYLRSRTKSRVDLIKLHNSQTNSFVVIKKLERMMNEKHKIYGVTQDDKTKQYMIVLDYYYNKRNNDYEKCEQCGRYNTQPVWCQSCDPSNEIEITENKILNKTLSGNDKIDICIREFQLKATAYDKVIEWIPFEKLSNIDEIGRGGFGTVYTAIWLDGKRTVEKIDDCYKRSRRMPYVVVLKTFPGSRADASSFLKEFKNHMSCRLEGTELEMFGLTQNNESKDYLMVIQYANKGNLRKFLRENFSELSWQKKLEQLRNISHDLHLIHEAGFTHCDFHSGNILLNQNLDGKIKSYIADLGLSKQKGDFSKGELYGVVQYVAPEVLSGDQPFTQKADIYGFGIVMAEITGKKPFGGHEVDTKLAVRICKGLRPDFAPGTPDCYKELAKQCMDSNPQNRPNAWKIHEKISGWLRNLVSDKENEIKKLFLKSDETIKKLSITPQKHSDLIFSKRINQQKILKELSEKS</sequence>
<dbReference type="InterPro" id="IPR000719">
    <property type="entry name" value="Prot_kinase_dom"/>
</dbReference>
<accession>A0A397VM07</accession>
<dbReference type="InterPro" id="IPR051681">
    <property type="entry name" value="Ser/Thr_Kinases-Pseudokinases"/>
</dbReference>
<name>A0A397VM07_9GLOM</name>
<evidence type="ECO:0000256" key="1">
    <source>
        <dbReference type="SAM" id="MobiDB-lite"/>
    </source>
</evidence>
<dbReference type="PROSITE" id="PS50011">
    <property type="entry name" value="PROTEIN_KINASE_DOM"/>
    <property type="match status" value="1"/>
</dbReference>